<evidence type="ECO:0000313" key="2">
    <source>
        <dbReference type="EMBL" id="ABJ81465.1"/>
    </source>
</evidence>
<protein>
    <recommendedName>
        <fullName evidence="1">Methanolan biosynthesis EpsI domain-containing protein</fullName>
    </recommendedName>
</protein>
<dbReference type="HOGENOM" id="CLU_096773_0_0_0"/>
<dbReference type="AlphaFoldDB" id="Q02BV1"/>
<feature type="domain" description="Methanolan biosynthesis EpsI" evidence="1">
    <location>
        <begin position="14"/>
        <end position="211"/>
    </location>
</feature>
<dbReference type="InterPro" id="IPR014263">
    <property type="entry name" value="Methanolan_biosynth_EpsI"/>
</dbReference>
<gene>
    <name evidence="2" type="ordered locus">Acid_0455</name>
</gene>
<dbReference type="KEGG" id="sus:Acid_0455"/>
<dbReference type="InParanoid" id="Q02BV1"/>
<evidence type="ECO:0000259" key="1">
    <source>
        <dbReference type="Pfam" id="PF11984"/>
    </source>
</evidence>
<dbReference type="Pfam" id="PF11984">
    <property type="entry name" value="DUF3485"/>
    <property type="match status" value="1"/>
</dbReference>
<dbReference type="OrthoDB" id="9797363at2"/>
<proteinExistence type="predicted"/>
<organism evidence="2">
    <name type="scientific">Solibacter usitatus (strain Ellin6076)</name>
    <dbReference type="NCBI Taxonomy" id="234267"/>
    <lineage>
        <taxon>Bacteria</taxon>
        <taxon>Pseudomonadati</taxon>
        <taxon>Acidobacteriota</taxon>
        <taxon>Terriglobia</taxon>
        <taxon>Bryobacterales</taxon>
        <taxon>Solibacteraceae</taxon>
        <taxon>Candidatus Solibacter</taxon>
    </lineage>
</organism>
<dbReference type="EMBL" id="CP000473">
    <property type="protein sequence ID" value="ABJ81465.1"/>
    <property type="molecule type" value="Genomic_DNA"/>
</dbReference>
<name>Q02BV1_SOLUE</name>
<reference evidence="2" key="1">
    <citation type="submission" date="2006-10" db="EMBL/GenBank/DDBJ databases">
        <title>Complete sequence of Solibacter usitatus Ellin6076.</title>
        <authorList>
            <consortium name="US DOE Joint Genome Institute"/>
            <person name="Copeland A."/>
            <person name="Lucas S."/>
            <person name="Lapidus A."/>
            <person name="Barry K."/>
            <person name="Detter J.C."/>
            <person name="Glavina del Rio T."/>
            <person name="Hammon N."/>
            <person name="Israni S."/>
            <person name="Dalin E."/>
            <person name="Tice H."/>
            <person name="Pitluck S."/>
            <person name="Thompson L.S."/>
            <person name="Brettin T."/>
            <person name="Bruce D."/>
            <person name="Han C."/>
            <person name="Tapia R."/>
            <person name="Gilna P."/>
            <person name="Schmutz J."/>
            <person name="Larimer F."/>
            <person name="Land M."/>
            <person name="Hauser L."/>
            <person name="Kyrpides N."/>
            <person name="Mikhailova N."/>
            <person name="Janssen P.H."/>
            <person name="Kuske C.R."/>
            <person name="Richardson P."/>
        </authorList>
    </citation>
    <scope>NUCLEOTIDE SEQUENCE</scope>
    <source>
        <strain evidence="2">Ellin6076</strain>
    </source>
</reference>
<dbReference type="STRING" id="234267.Acid_0455"/>
<sequence precursor="true">MRFLGSKYAGGLTALLLIQGVVFYAVALRAENTPPVSPLSAFPANASGWEMYKDVKIEQETLDILKADDTLNRIYVNPERTSQVFLFIAFFKSQRYGQAPHSPKNCLPGSGFEPIESGPISIAVPDRPEPIVVNRYLTARGDEKSVTLYWYQSRNRIIAGEFSAKFWLIADSIRYHRSDSSLVKVVVPVRDNDSAAATRIATNFVKAIFQPVSRQLPL</sequence>
<dbReference type="eggNOG" id="COG1269">
    <property type="taxonomic scope" value="Bacteria"/>
</dbReference>
<accession>Q02BV1</accession>
<dbReference type="NCBIfam" id="TIGR02914">
    <property type="entry name" value="EpsI_fam"/>
    <property type="match status" value="1"/>
</dbReference>